<dbReference type="Proteomes" id="UP000247569">
    <property type="component" value="Unassembled WGS sequence"/>
</dbReference>
<evidence type="ECO:0000313" key="3">
    <source>
        <dbReference type="Proteomes" id="UP000247569"/>
    </source>
</evidence>
<evidence type="ECO:0000313" key="2">
    <source>
        <dbReference type="EMBL" id="PXX71205.1"/>
    </source>
</evidence>
<dbReference type="EMBL" id="QJKF01000001">
    <property type="protein sequence ID" value="PXX71205.1"/>
    <property type="molecule type" value="Genomic_DNA"/>
</dbReference>
<accession>A0A318KE52</accession>
<organism evidence="2 3">
    <name type="scientific">Nocardia tenerifensis</name>
    <dbReference type="NCBI Taxonomy" id="228006"/>
    <lineage>
        <taxon>Bacteria</taxon>
        <taxon>Bacillati</taxon>
        <taxon>Actinomycetota</taxon>
        <taxon>Actinomycetes</taxon>
        <taxon>Mycobacteriales</taxon>
        <taxon>Nocardiaceae</taxon>
        <taxon>Nocardia</taxon>
    </lineage>
</organism>
<feature type="compositionally biased region" description="Low complexity" evidence="1">
    <location>
        <begin position="100"/>
        <end position="110"/>
    </location>
</feature>
<comment type="caution">
    <text evidence="2">The sequence shown here is derived from an EMBL/GenBank/DDBJ whole genome shotgun (WGS) entry which is preliminary data.</text>
</comment>
<proteinExistence type="predicted"/>
<feature type="region of interest" description="Disordered" evidence="1">
    <location>
        <begin position="100"/>
        <end position="120"/>
    </location>
</feature>
<protein>
    <recommendedName>
        <fullName evidence="4">Excreted virulence factor EspC (Type VII ESX diderm)</fullName>
    </recommendedName>
</protein>
<reference evidence="2 3" key="1">
    <citation type="submission" date="2018-05" db="EMBL/GenBank/DDBJ databases">
        <title>Genomic Encyclopedia of Type Strains, Phase IV (KMG-IV): sequencing the most valuable type-strain genomes for metagenomic binning, comparative biology and taxonomic classification.</title>
        <authorList>
            <person name="Goeker M."/>
        </authorList>
    </citation>
    <scope>NUCLEOTIDE SEQUENCE [LARGE SCALE GENOMIC DNA]</scope>
    <source>
        <strain evidence="2 3">DSM 44704</strain>
    </source>
</reference>
<gene>
    <name evidence="2" type="ORF">DFR70_101627</name>
</gene>
<evidence type="ECO:0008006" key="4">
    <source>
        <dbReference type="Google" id="ProtNLM"/>
    </source>
</evidence>
<dbReference type="AlphaFoldDB" id="A0A318KE52"/>
<feature type="compositionally biased region" description="Pro residues" evidence="1">
    <location>
        <begin position="111"/>
        <end position="120"/>
    </location>
</feature>
<dbReference type="RefSeq" id="WP_246002675.1">
    <property type="nucleotide sequence ID" value="NZ_QJKF01000001.1"/>
</dbReference>
<name>A0A318KE52_9NOCA</name>
<evidence type="ECO:0000256" key="1">
    <source>
        <dbReference type="SAM" id="MobiDB-lite"/>
    </source>
</evidence>
<keyword evidence="3" id="KW-1185">Reference proteome</keyword>
<sequence>MALGSKVQVRPADLATLSDRCIDLAIDLTGAITESASGLTVATRDAGDTDGGYATTAAHGPCAEAAHDAIESLAAVLDADAEALMLAAFAFSDADESAARAIEASSSAPTGPKPAPPTPR</sequence>